<keyword evidence="1" id="KW-0472">Membrane</keyword>
<evidence type="ECO:0000256" key="1">
    <source>
        <dbReference type="SAM" id="Phobius"/>
    </source>
</evidence>
<feature type="transmembrane region" description="Helical" evidence="1">
    <location>
        <begin position="54"/>
        <end position="78"/>
    </location>
</feature>
<name>A0ABW2AW24_9MICO</name>
<keyword evidence="1" id="KW-1133">Transmembrane helix</keyword>
<organism evidence="2 3">
    <name type="scientific">Branchiibius cervicis</name>
    <dbReference type="NCBI Taxonomy" id="908252"/>
    <lineage>
        <taxon>Bacteria</taxon>
        <taxon>Bacillati</taxon>
        <taxon>Actinomycetota</taxon>
        <taxon>Actinomycetes</taxon>
        <taxon>Micrococcales</taxon>
        <taxon>Dermacoccaceae</taxon>
        <taxon>Branchiibius</taxon>
    </lineage>
</organism>
<dbReference type="RefSeq" id="WP_377824011.1">
    <property type="nucleotide sequence ID" value="NZ_JBHSWJ010000002.1"/>
</dbReference>
<evidence type="ECO:0000313" key="2">
    <source>
        <dbReference type="EMBL" id="MFC6715135.1"/>
    </source>
</evidence>
<dbReference type="EMBL" id="JBHSWJ010000002">
    <property type="protein sequence ID" value="MFC6715135.1"/>
    <property type="molecule type" value="Genomic_DNA"/>
</dbReference>
<evidence type="ECO:0000313" key="3">
    <source>
        <dbReference type="Proteomes" id="UP001596356"/>
    </source>
</evidence>
<gene>
    <name evidence="2" type="ORF">ACFQBT_15490</name>
</gene>
<keyword evidence="1" id="KW-0812">Transmembrane</keyword>
<sequence length="151" mass="15458">MTVASTDDMRSSTLLRTFAATVVAFLGPVVLQPRVSRIGLDAIDYTAGSSPDSAVVVIIALSACLSCGLTGLVVGLLFNLGWRSALTAAVGAGVLTLVLGSVAANGRGVALNLPLQALWAALGGICLFSAAIFGAWLRRRLAGRSFRADLL</sequence>
<feature type="transmembrane region" description="Helical" evidence="1">
    <location>
        <begin position="85"/>
        <end position="104"/>
    </location>
</feature>
<protein>
    <submittedName>
        <fullName evidence="2">Uncharacterized protein</fullName>
    </submittedName>
</protein>
<proteinExistence type="predicted"/>
<feature type="transmembrane region" description="Helical" evidence="1">
    <location>
        <begin position="12"/>
        <end position="31"/>
    </location>
</feature>
<keyword evidence="3" id="KW-1185">Reference proteome</keyword>
<feature type="transmembrane region" description="Helical" evidence="1">
    <location>
        <begin position="116"/>
        <end position="137"/>
    </location>
</feature>
<accession>A0ABW2AW24</accession>
<reference evidence="3" key="1">
    <citation type="journal article" date="2019" name="Int. J. Syst. Evol. Microbiol.">
        <title>The Global Catalogue of Microorganisms (GCM) 10K type strain sequencing project: providing services to taxonomists for standard genome sequencing and annotation.</title>
        <authorList>
            <consortium name="The Broad Institute Genomics Platform"/>
            <consortium name="The Broad Institute Genome Sequencing Center for Infectious Disease"/>
            <person name="Wu L."/>
            <person name="Ma J."/>
        </authorList>
    </citation>
    <scope>NUCLEOTIDE SEQUENCE [LARGE SCALE GENOMIC DNA]</scope>
    <source>
        <strain evidence="3">NBRC 106593</strain>
    </source>
</reference>
<comment type="caution">
    <text evidence="2">The sequence shown here is derived from an EMBL/GenBank/DDBJ whole genome shotgun (WGS) entry which is preliminary data.</text>
</comment>
<dbReference type="Proteomes" id="UP001596356">
    <property type="component" value="Unassembled WGS sequence"/>
</dbReference>